<reference evidence="1" key="2">
    <citation type="journal article" date="2015" name="Data Brief">
        <title>Shoot transcriptome of the giant reed, Arundo donax.</title>
        <authorList>
            <person name="Barrero R.A."/>
            <person name="Guerrero F.D."/>
            <person name="Moolhuijzen P."/>
            <person name="Goolsby J.A."/>
            <person name="Tidwell J."/>
            <person name="Bellgard S.E."/>
            <person name="Bellgard M.I."/>
        </authorList>
    </citation>
    <scope>NUCLEOTIDE SEQUENCE</scope>
    <source>
        <tissue evidence="1">Shoot tissue taken approximately 20 cm above the soil surface</tissue>
    </source>
</reference>
<sequence length="39" mass="4600">MIAAGTCGCSCWRARTRRRRRSRCSRRGWRPRRGRSCAC</sequence>
<proteinExistence type="predicted"/>
<protein>
    <submittedName>
        <fullName evidence="1">Uncharacterized protein</fullName>
    </submittedName>
</protein>
<reference evidence="1" key="1">
    <citation type="submission" date="2014-09" db="EMBL/GenBank/DDBJ databases">
        <authorList>
            <person name="Magalhaes I.L.F."/>
            <person name="Oliveira U."/>
            <person name="Santos F.R."/>
            <person name="Vidigal T.H.D.A."/>
            <person name="Brescovit A.D."/>
            <person name="Santos A.J."/>
        </authorList>
    </citation>
    <scope>NUCLEOTIDE SEQUENCE</scope>
    <source>
        <tissue evidence="1">Shoot tissue taken approximately 20 cm above the soil surface</tissue>
    </source>
</reference>
<dbReference type="EMBL" id="GBRH01237193">
    <property type="protein sequence ID" value="JAD60702.1"/>
    <property type="molecule type" value="Transcribed_RNA"/>
</dbReference>
<dbReference type="AlphaFoldDB" id="A0A0A9BN64"/>
<evidence type="ECO:0000313" key="1">
    <source>
        <dbReference type="EMBL" id="JAD60702.1"/>
    </source>
</evidence>
<name>A0A0A9BN64_ARUDO</name>
<accession>A0A0A9BN64</accession>
<organism evidence="1">
    <name type="scientific">Arundo donax</name>
    <name type="common">Giant reed</name>
    <name type="synonym">Donax arundinaceus</name>
    <dbReference type="NCBI Taxonomy" id="35708"/>
    <lineage>
        <taxon>Eukaryota</taxon>
        <taxon>Viridiplantae</taxon>
        <taxon>Streptophyta</taxon>
        <taxon>Embryophyta</taxon>
        <taxon>Tracheophyta</taxon>
        <taxon>Spermatophyta</taxon>
        <taxon>Magnoliopsida</taxon>
        <taxon>Liliopsida</taxon>
        <taxon>Poales</taxon>
        <taxon>Poaceae</taxon>
        <taxon>PACMAD clade</taxon>
        <taxon>Arundinoideae</taxon>
        <taxon>Arundineae</taxon>
        <taxon>Arundo</taxon>
    </lineage>
</organism>